<proteinExistence type="predicted"/>
<evidence type="ECO:0000313" key="2">
    <source>
        <dbReference type="EMBL" id="MBW75860.1"/>
    </source>
</evidence>
<reference evidence="2" key="1">
    <citation type="submission" date="2018-01" db="EMBL/GenBank/DDBJ databases">
        <title>An insight into the sialome of Amazonian anophelines.</title>
        <authorList>
            <person name="Ribeiro J.M."/>
            <person name="Scarpassa V."/>
            <person name="Calvo E."/>
        </authorList>
    </citation>
    <scope>NUCLEOTIDE SEQUENCE</scope>
</reference>
<dbReference type="EMBL" id="GGFL01011682">
    <property type="protein sequence ID" value="MBW75860.1"/>
    <property type="molecule type" value="Transcribed_RNA"/>
</dbReference>
<protein>
    <submittedName>
        <fullName evidence="2">Putative secreted protein</fullName>
    </submittedName>
</protein>
<name>A0A2M4DE38_ANODA</name>
<feature type="region of interest" description="Disordered" evidence="1">
    <location>
        <begin position="56"/>
        <end position="76"/>
    </location>
</feature>
<dbReference type="AlphaFoldDB" id="A0A2M4DE38"/>
<organism evidence="2">
    <name type="scientific">Anopheles darlingi</name>
    <name type="common">Mosquito</name>
    <dbReference type="NCBI Taxonomy" id="43151"/>
    <lineage>
        <taxon>Eukaryota</taxon>
        <taxon>Metazoa</taxon>
        <taxon>Ecdysozoa</taxon>
        <taxon>Arthropoda</taxon>
        <taxon>Hexapoda</taxon>
        <taxon>Insecta</taxon>
        <taxon>Pterygota</taxon>
        <taxon>Neoptera</taxon>
        <taxon>Endopterygota</taxon>
        <taxon>Diptera</taxon>
        <taxon>Nematocera</taxon>
        <taxon>Culicoidea</taxon>
        <taxon>Culicidae</taxon>
        <taxon>Anophelinae</taxon>
        <taxon>Anopheles</taxon>
    </lineage>
</organism>
<sequence>MVPVTAPVMVLLPPVTPLPVPAVATIRWRKISSATSVRSKARCCRSYASWCPGSSTTGTHGHRYRRNRSATLAASS</sequence>
<accession>A0A2M4DE38</accession>
<evidence type="ECO:0000256" key="1">
    <source>
        <dbReference type="SAM" id="MobiDB-lite"/>
    </source>
</evidence>